<gene>
    <name evidence="1" type="ORF">EL17_06100</name>
</gene>
<dbReference type="Proteomes" id="UP000027821">
    <property type="component" value="Unassembled WGS sequence"/>
</dbReference>
<comment type="caution">
    <text evidence="1">The sequence shown here is derived from an EMBL/GenBank/DDBJ whole genome shotgun (WGS) entry which is preliminary data.</text>
</comment>
<organism evidence="1 2">
    <name type="scientific">Anditalea andensis</name>
    <dbReference type="NCBI Taxonomy" id="1048983"/>
    <lineage>
        <taxon>Bacteria</taxon>
        <taxon>Pseudomonadati</taxon>
        <taxon>Bacteroidota</taxon>
        <taxon>Cytophagia</taxon>
        <taxon>Cytophagales</taxon>
        <taxon>Cytophagaceae</taxon>
        <taxon>Anditalea</taxon>
    </lineage>
</organism>
<name>A0A074L441_9BACT</name>
<sequence length="211" mass="24234">MKSVYVILIVLIGSLGCKGQSKLGYSDDRILEAYKFIILHYPDGFIYYSTMSSSDTGPDFGGQVLSYESLNRANREHSASGIFKTTPYVDFDTLLTVEQKASLIDKFDRLPVIELDQNRIKAKLFYEDDVEKLKTATYEEKLEYKRISFPIFQKGKDGTEYLIIAEHGVDPNHTTDPLDFLNRGQILVFRNLNGEWENFCVISSFWLGRRP</sequence>
<evidence type="ECO:0000313" key="1">
    <source>
        <dbReference type="EMBL" id="KEO75230.1"/>
    </source>
</evidence>
<dbReference type="RefSeq" id="WP_035071950.1">
    <property type="nucleotide sequence ID" value="NZ_JMIH01000014.1"/>
</dbReference>
<reference evidence="1 2" key="1">
    <citation type="submission" date="2014-04" db="EMBL/GenBank/DDBJ databases">
        <title>Characterization and application of a salt tolerant electro-active bacterium.</title>
        <authorList>
            <person name="Yang L."/>
            <person name="Wei S."/>
            <person name="Tay Q.X.M."/>
        </authorList>
    </citation>
    <scope>NUCLEOTIDE SEQUENCE [LARGE SCALE GENOMIC DNA]</scope>
    <source>
        <strain evidence="1 2">LY1</strain>
    </source>
</reference>
<protein>
    <submittedName>
        <fullName evidence="1">Uncharacterized protein</fullName>
    </submittedName>
</protein>
<evidence type="ECO:0000313" key="2">
    <source>
        <dbReference type="Proteomes" id="UP000027821"/>
    </source>
</evidence>
<accession>A0A074L441</accession>
<dbReference type="AlphaFoldDB" id="A0A074L441"/>
<dbReference type="EMBL" id="JMIH01000014">
    <property type="protein sequence ID" value="KEO75230.1"/>
    <property type="molecule type" value="Genomic_DNA"/>
</dbReference>
<proteinExistence type="predicted"/>
<dbReference type="OrthoDB" id="836915at2"/>
<keyword evidence="2" id="KW-1185">Reference proteome</keyword>
<dbReference type="PROSITE" id="PS51257">
    <property type="entry name" value="PROKAR_LIPOPROTEIN"/>
    <property type="match status" value="1"/>
</dbReference>